<dbReference type="STRING" id="2094558.A0A314YUB3"/>
<dbReference type="PANTHER" id="PTHR23201">
    <property type="entry name" value="EXTENSIN, PROLINE-RICH PROTEIN"/>
    <property type="match status" value="1"/>
</dbReference>
<protein>
    <submittedName>
        <fullName evidence="4">Gibberellin-regulated protein 12-like</fullName>
    </submittedName>
</protein>
<feature type="chain" id="PRO_5016288656" evidence="3">
    <location>
        <begin position="26"/>
        <end position="134"/>
    </location>
</feature>
<keyword evidence="3" id="KW-0732">Signal</keyword>
<dbReference type="Proteomes" id="UP000250321">
    <property type="component" value="Unassembled WGS sequence"/>
</dbReference>
<proteinExistence type="inferred from homology"/>
<feature type="region of interest" description="Disordered" evidence="2">
    <location>
        <begin position="101"/>
        <end position="134"/>
    </location>
</feature>
<dbReference type="EMBL" id="PJQY01000369">
    <property type="protein sequence ID" value="PQQ12182.1"/>
    <property type="molecule type" value="Genomic_DNA"/>
</dbReference>
<evidence type="ECO:0000256" key="2">
    <source>
        <dbReference type="SAM" id="MobiDB-lite"/>
    </source>
</evidence>
<organism evidence="4 5">
    <name type="scientific">Prunus yedoensis var. nudiflora</name>
    <dbReference type="NCBI Taxonomy" id="2094558"/>
    <lineage>
        <taxon>Eukaryota</taxon>
        <taxon>Viridiplantae</taxon>
        <taxon>Streptophyta</taxon>
        <taxon>Embryophyta</taxon>
        <taxon>Tracheophyta</taxon>
        <taxon>Spermatophyta</taxon>
        <taxon>Magnoliopsida</taxon>
        <taxon>eudicotyledons</taxon>
        <taxon>Gunneridae</taxon>
        <taxon>Pentapetalae</taxon>
        <taxon>rosids</taxon>
        <taxon>fabids</taxon>
        <taxon>Rosales</taxon>
        <taxon>Rosaceae</taxon>
        <taxon>Amygdaloideae</taxon>
        <taxon>Amygdaleae</taxon>
        <taxon>Prunus</taxon>
    </lineage>
</organism>
<gene>
    <name evidence="4" type="ORF">Pyn_00199</name>
</gene>
<feature type="compositionally biased region" description="Basic and acidic residues" evidence="2">
    <location>
        <begin position="101"/>
        <end position="115"/>
    </location>
</feature>
<dbReference type="OrthoDB" id="1140516at2759"/>
<evidence type="ECO:0000256" key="3">
    <source>
        <dbReference type="SAM" id="SignalP"/>
    </source>
</evidence>
<evidence type="ECO:0000313" key="4">
    <source>
        <dbReference type="EMBL" id="PQQ12182.1"/>
    </source>
</evidence>
<dbReference type="Pfam" id="PF02704">
    <property type="entry name" value="GASA"/>
    <property type="match status" value="1"/>
</dbReference>
<sequence>MARLSCFSTAFFLIFALICTIDVMAQSPGRAVCSVRPTGGEGSLRLEQCGGACAYRCSATSHKNPCIEFCNMCCKKCLCVPSGTYGHKEECPCYNNWKTKEGGPKDAKALQEKQAKKAAGAAPGGNSSGGKSTK</sequence>
<name>A0A314YUB3_PRUYE</name>
<reference evidence="4 5" key="1">
    <citation type="submission" date="2018-02" db="EMBL/GenBank/DDBJ databases">
        <title>Draft genome of wild Prunus yedoensis var. nudiflora.</title>
        <authorList>
            <person name="Baek S."/>
            <person name="Kim J.-H."/>
            <person name="Choi K."/>
            <person name="Kim G.-B."/>
            <person name="Cho A."/>
            <person name="Jang H."/>
            <person name="Shin C.-H."/>
            <person name="Yu H.-J."/>
            <person name="Mun J.-H."/>
        </authorList>
    </citation>
    <scope>NUCLEOTIDE SEQUENCE [LARGE SCALE GENOMIC DNA]</scope>
    <source>
        <strain evidence="5">cv. Jeju island</strain>
        <tissue evidence="4">Leaf</tissue>
    </source>
</reference>
<evidence type="ECO:0000313" key="5">
    <source>
        <dbReference type="Proteomes" id="UP000250321"/>
    </source>
</evidence>
<feature type="signal peptide" evidence="3">
    <location>
        <begin position="1"/>
        <end position="25"/>
    </location>
</feature>
<comment type="similarity">
    <text evidence="1">Belongs to the GASA family.</text>
</comment>
<dbReference type="PANTHER" id="PTHR23201:SF92">
    <property type="entry name" value="GIBBERELLIN-REGULATED PROTEIN 12"/>
    <property type="match status" value="1"/>
</dbReference>
<keyword evidence="5" id="KW-1185">Reference proteome</keyword>
<evidence type="ECO:0000256" key="1">
    <source>
        <dbReference type="ARBA" id="ARBA00010582"/>
    </source>
</evidence>
<dbReference type="AlphaFoldDB" id="A0A314YUB3"/>
<accession>A0A314YUB3</accession>
<comment type="caution">
    <text evidence="4">The sequence shown here is derived from an EMBL/GenBank/DDBJ whole genome shotgun (WGS) entry which is preliminary data.</text>
</comment>
<dbReference type="InterPro" id="IPR003854">
    <property type="entry name" value="GASA"/>
</dbReference>